<evidence type="ECO:0000313" key="3">
    <source>
        <dbReference type="Proteomes" id="UP000230222"/>
    </source>
</evidence>
<sequence length="210" mass="23988">MNYPEEWNQLPKHERKKKLKELRREKERKEGLLKKVRNWGIVIVVLVVGIVGFTQLTKKTPEQIQFEQEVKVVSLDGKVEEFPIEGRDHVSAEVSVDYQTNPPTSGDHYGTPTNWGVYDKELQDESVVHSLEHGGIWISYKDISDEDKSVLEDIGKTNSQSVVVSPRSANDANIAVASWGKLLKLDTTDKVLIQKYIDMYKNQSPEKLAR</sequence>
<name>A0A2M8KNZ8_9BACT</name>
<keyword evidence="1" id="KW-0812">Transmembrane</keyword>
<evidence type="ECO:0000256" key="1">
    <source>
        <dbReference type="SAM" id="Phobius"/>
    </source>
</evidence>
<keyword evidence="1" id="KW-1133">Transmembrane helix</keyword>
<dbReference type="Pfam" id="PF11303">
    <property type="entry name" value="DUF3105"/>
    <property type="match status" value="1"/>
</dbReference>
<reference evidence="3" key="1">
    <citation type="submission" date="2017-09" db="EMBL/GenBank/DDBJ databases">
        <title>Depth-based differentiation of microbial function through sediment-hosted aquifers and enrichment of novel symbionts in the deep terrestrial subsurface.</title>
        <authorList>
            <person name="Probst A.J."/>
            <person name="Ladd B."/>
            <person name="Jarett J.K."/>
            <person name="Geller-Mcgrath D.E."/>
            <person name="Sieber C.M.K."/>
            <person name="Emerson J.B."/>
            <person name="Anantharaman K."/>
            <person name="Thomas B.C."/>
            <person name="Malmstrom R."/>
            <person name="Stieglmeier M."/>
            <person name="Klingl A."/>
            <person name="Woyke T."/>
            <person name="Ryan C.M."/>
            <person name="Banfield J.F."/>
        </authorList>
    </citation>
    <scope>NUCLEOTIDE SEQUENCE [LARGE SCALE GENOMIC DNA]</scope>
</reference>
<proteinExistence type="predicted"/>
<dbReference type="AlphaFoldDB" id="A0A2M8KNZ8"/>
<keyword evidence="1" id="KW-0472">Membrane</keyword>
<feature type="transmembrane region" description="Helical" evidence="1">
    <location>
        <begin position="36"/>
        <end position="56"/>
    </location>
</feature>
<dbReference type="Proteomes" id="UP000230222">
    <property type="component" value="Unassembled WGS sequence"/>
</dbReference>
<gene>
    <name evidence="2" type="ORF">COU87_03575</name>
</gene>
<accession>A0A2M8KNZ8</accession>
<dbReference type="InterPro" id="IPR021454">
    <property type="entry name" value="DUF3105"/>
</dbReference>
<evidence type="ECO:0000313" key="2">
    <source>
        <dbReference type="EMBL" id="PJE61638.1"/>
    </source>
</evidence>
<comment type="caution">
    <text evidence="2">The sequence shown here is derived from an EMBL/GenBank/DDBJ whole genome shotgun (WGS) entry which is preliminary data.</text>
</comment>
<protein>
    <recommendedName>
        <fullName evidence="4">DUF3105 domain-containing protein</fullName>
    </recommendedName>
</protein>
<evidence type="ECO:0008006" key="4">
    <source>
        <dbReference type="Google" id="ProtNLM"/>
    </source>
</evidence>
<dbReference type="EMBL" id="PFEC01000061">
    <property type="protein sequence ID" value="PJE61638.1"/>
    <property type="molecule type" value="Genomic_DNA"/>
</dbReference>
<organism evidence="2 3">
    <name type="scientific">Candidatus Roizmanbacteria bacterium CG10_big_fil_rev_8_21_14_0_10_39_12</name>
    <dbReference type="NCBI Taxonomy" id="1974852"/>
    <lineage>
        <taxon>Bacteria</taxon>
        <taxon>Candidatus Roizmaniibacteriota</taxon>
    </lineage>
</organism>